<dbReference type="PANTHER" id="PTHR43180:SF80">
    <property type="entry name" value="NAD(P)-BINDING PROTEIN"/>
    <property type="match status" value="1"/>
</dbReference>
<evidence type="ECO:0000313" key="4">
    <source>
        <dbReference type="EMBL" id="KAF2823672.1"/>
    </source>
</evidence>
<dbReference type="InterPro" id="IPR020904">
    <property type="entry name" value="Sc_DH/Rdtase_CS"/>
</dbReference>
<protein>
    <submittedName>
        <fullName evidence="4">NAD(P)-binding protein</fullName>
    </submittedName>
</protein>
<evidence type="ECO:0000256" key="2">
    <source>
        <dbReference type="ARBA" id="ARBA00022857"/>
    </source>
</evidence>
<keyword evidence="2" id="KW-0521">NADP</keyword>
<organism evidence="4 5">
    <name type="scientific">Ophiobolus disseminans</name>
    <dbReference type="NCBI Taxonomy" id="1469910"/>
    <lineage>
        <taxon>Eukaryota</taxon>
        <taxon>Fungi</taxon>
        <taxon>Dikarya</taxon>
        <taxon>Ascomycota</taxon>
        <taxon>Pezizomycotina</taxon>
        <taxon>Dothideomycetes</taxon>
        <taxon>Pleosporomycetidae</taxon>
        <taxon>Pleosporales</taxon>
        <taxon>Pleosporineae</taxon>
        <taxon>Phaeosphaeriaceae</taxon>
        <taxon>Ophiobolus</taxon>
    </lineage>
</organism>
<sequence length="321" mass="34887">MTTLSIQESDILSLEGRVAVVTGGSSGIGHGAVQILLERGAHVVDLDVSPPSQDIASSDRFTYIKTDTTSWASLIQAFSQISQQHDSFDIAIANAGLPGDAVYLTKCLTPGPQTAEEWEELANEEDEMNQMYRVMDVNFKGTLNFVLLASRMMKRSEAGGSIVVTTSATSYFPEHSIPLYCATKGGLTNLIRTLRSTLIHHNIAISGVAPSATLSGMLSKELADPIIAQNLPVSTSRQVGLALVYSATAKQASRVEDYGTDSPLAEGQEEKWNGRVIMTIGDMLTEVEEPLVQSRASWWGKENEKLTKDQQRATDMRAMFQ</sequence>
<dbReference type="EMBL" id="MU006231">
    <property type="protein sequence ID" value="KAF2823672.1"/>
    <property type="molecule type" value="Genomic_DNA"/>
</dbReference>
<dbReference type="PROSITE" id="PS00061">
    <property type="entry name" value="ADH_SHORT"/>
    <property type="match status" value="1"/>
</dbReference>
<proteinExistence type="inferred from homology"/>
<dbReference type="PANTHER" id="PTHR43180">
    <property type="entry name" value="3-OXOACYL-(ACYL-CARRIER-PROTEIN) REDUCTASE (AFU_ORTHOLOGUE AFUA_6G11210)"/>
    <property type="match status" value="1"/>
</dbReference>
<dbReference type="AlphaFoldDB" id="A0A6A6ZRH8"/>
<keyword evidence="5" id="KW-1185">Reference proteome</keyword>
<evidence type="ECO:0000256" key="1">
    <source>
        <dbReference type="ARBA" id="ARBA00006484"/>
    </source>
</evidence>
<dbReference type="InterPro" id="IPR002347">
    <property type="entry name" value="SDR_fam"/>
</dbReference>
<dbReference type="Pfam" id="PF00106">
    <property type="entry name" value="adh_short"/>
    <property type="match status" value="1"/>
</dbReference>
<comment type="similarity">
    <text evidence="1">Belongs to the short-chain dehydrogenases/reductases (SDR) family.</text>
</comment>
<dbReference type="Proteomes" id="UP000799424">
    <property type="component" value="Unassembled WGS sequence"/>
</dbReference>
<keyword evidence="3" id="KW-0560">Oxidoreductase</keyword>
<dbReference type="InterPro" id="IPR036291">
    <property type="entry name" value="NAD(P)-bd_dom_sf"/>
</dbReference>
<accession>A0A6A6ZRH8</accession>
<reference evidence="4" key="1">
    <citation type="journal article" date="2020" name="Stud. Mycol.">
        <title>101 Dothideomycetes genomes: a test case for predicting lifestyles and emergence of pathogens.</title>
        <authorList>
            <person name="Haridas S."/>
            <person name="Albert R."/>
            <person name="Binder M."/>
            <person name="Bloem J."/>
            <person name="Labutti K."/>
            <person name="Salamov A."/>
            <person name="Andreopoulos B."/>
            <person name="Baker S."/>
            <person name="Barry K."/>
            <person name="Bills G."/>
            <person name="Bluhm B."/>
            <person name="Cannon C."/>
            <person name="Castanera R."/>
            <person name="Culley D."/>
            <person name="Daum C."/>
            <person name="Ezra D."/>
            <person name="Gonzalez J."/>
            <person name="Henrissat B."/>
            <person name="Kuo A."/>
            <person name="Liang C."/>
            <person name="Lipzen A."/>
            <person name="Lutzoni F."/>
            <person name="Magnuson J."/>
            <person name="Mondo S."/>
            <person name="Nolan M."/>
            <person name="Ohm R."/>
            <person name="Pangilinan J."/>
            <person name="Park H.-J."/>
            <person name="Ramirez L."/>
            <person name="Alfaro M."/>
            <person name="Sun H."/>
            <person name="Tritt A."/>
            <person name="Yoshinaga Y."/>
            <person name="Zwiers L.-H."/>
            <person name="Turgeon B."/>
            <person name="Goodwin S."/>
            <person name="Spatafora J."/>
            <person name="Crous P."/>
            <person name="Grigoriev I."/>
        </authorList>
    </citation>
    <scope>NUCLEOTIDE SEQUENCE</scope>
    <source>
        <strain evidence="4">CBS 113818</strain>
    </source>
</reference>
<name>A0A6A6ZRH8_9PLEO</name>
<evidence type="ECO:0000256" key="3">
    <source>
        <dbReference type="ARBA" id="ARBA00023002"/>
    </source>
</evidence>
<evidence type="ECO:0000313" key="5">
    <source>
        <dbReference type="Proteomes" id="UP000799424"/>
    </source>
</evidence>
<dbReference type="GO" id="GO:0016491">
    <property type="term" value="F:oxidoreductase activity"/>
    <property type="evidence" value="ECO:0007669"/>
    <property type="project" value="UniProtKB-KW"/>
</dbReference>
<dbReference type="OrthoDB" id="37659at2759"/>
<dbReference type="SUPFAM" id="SSF51735">
    <property type="entry name" value="NAD(P)-binding Rossmann-fold domains"/>
    <property type="match status" value="1"/>
</dbReference>
<dbReference type="PRINTS" id="PR00081">
    <property type="entry name" value="GDHRDH"/>
</dbReference>
<gene>
    <name evidence="4" type="ORF">CC86DRAFT_395764</name>
</gene>
<dbReference type="Gene3D" id="3.40.50.720">
    <property type="entry name" value="NAD(P)-binding Rossmann-like Domain"/>
    <property type="match status" value="1"/>
</dbReference>